<dbReference type="Proteomes" id="UP000777784">
    <property type="component" value="Unassembled WGS sequence"/>
</dbReference>
<keyword evidence="2" id="KW-1003">Cell membrane</keyword>
<dbReference type="Pfam" id="PF00499">
    <property type="entry name" value="Oxidored_q3"/>
    <property type="match status" value="1"/>
</dbReference>
<evidence type="ECO:0000256" key="2">
    <source>
        <dbReference type="RuleBase" id="RU004429"/>
    </source>
</evidence>
<dbReference type="AlphaFoldDB" id="A0A948W8P3"/>
<dbReference type="PANTHER" id="PTHR33269">
    <property type="entry name" value="NADH-UBIQUINONE OXIDOREDUCTASE CHAIN 6"/>
    <property type="match status" value="1"/>
</dbReference>
<proteinExistence type="inferred from homology"/>
<keyword evidence="2" id="KW-0520">NAD</keyword>
<keyword evidence="2" id="KW-0472">Membrane</keyword>
<dbReference type="InterPro" id="IPR042106">
    <property type="entry name" value="Nuo/plastoQ_OxRdtase_6_NuoJ"/>
</dbReference>
<evidence type="ECO:0000313" key="4">
    <source>
        <dbReference type="Proteomes" id="UP000777784"/>
    </source>
</evidence>
<feature type="transmembrane region" description="Helical" evidence="2">
    <location>
        <begin position="29"/>
        <end position="51"/>
    </location>
</feature>
<comment type="subcellular location">
    <subcellularLocation>
        <location evidence="2">Cell membrane</location>
        <topology evidence="2">Multi-pass membrane protein</topology>
    </subcellularLocation>
</comment>
<feature type="transmembrane region" description="Helical" evidence="2">
    <location>
        <begin position="57"/>
        <end position="76"/>
    </location>
</feature>
<reference evidence="3" key="1">
    <citation type="submission" date="2021-05" db="EMBL/GenBank/DDBJ databases">
        <title>Energy efficiency and biological interactions define the core microbiome of deep oligotrophic groundwater.</title>
        <authorList>
            <person name="Mehrshad M."/>
            <person name="Lopez-Fernandez M."/>
            <person name="Bell E."/>
            <person name="Bernier-Latmani R."/>
            <person name="Bertilsson S."/>
            <person name="Dopson M."/>
        </authorList>
    </citation>
    <scope>NUCLEOTIDE SEQUENCE</scope>
    <source>
        <strain evidence="3">Modern_marine.mb.64</strain>
    </source>
</reference>
<dbReference type="EC" id="7.1.1.-" evidence="2"/>
<evidence type="ECO:0000256" key="1">
    <source>
        <dbReference type="ARBA" id="ARBA00005698"/>
    </source>
</evidence>
<dbReference type="GO" id="GO:0005886">
    <property type="term" value="C:plasma membrane"/>
    <property type="evidence" value="ECO:0007669"/>
    <property type="project" value="UniProtKB-SubCell"/>
</dbReference>
<dbReference type="PANTHER" id="PTHR33269:SF17">
    <property type="entry name" value="NADH-UBIQUINONE OXIDOREDUCTASE CHAIN 6"/>
    <property type="match status" value="1"/>
</dbReference>
<dbReference type="GO" id="GO:0048038">
    <property type="term" value="F:quinone binding"/>
    <property type="evidence" value="ECO:0007669"/>
    <property type="project" value="UniProtKB-UniRule"/>
</dbReference>
<dbReference type="Gene3D" id="1.20.120.1200">
    <property type="entry name" value="NADH-ubiquinone/plastoquinone oxidoreductase chain 6, subunit NuoJ"/>
    <property type="match status" value="1"/>
</dbReference>
<comment type="catalytic activity">
    <reaction evidence="2">
        <text>a quinone + NADH + 5 H(+)(in) = a quinol + NAD(+) + 4 H(+)(out)</text>
        <dbReference type="Rhea" id="RHEA:57888"/>
        <dbReference type="ChEBI" id="CHEBI:15378"/>
        <dbReference type="ChEBI" id="CHEBI:24646"/>
        <dbReference type="ChEBI" id="CHEBI:57540"/>
        <dbReference type="ChEBI" id="CHEBI:57945"/>
        <dbReference type="ChEBI" id="CHEBI:132124"/>
    </reaction>
</comment>
<feature type="transmembrane region" description="Helical" evidence="2">
    <location>
        <begin position="88"/>
        <end position="107"/>
    </location>
</feature>
<sequence length="165" mass="18173">MTGLPFYIFALISAIGAVLTVTRKNPLTGALCLALTMIGLAGLFLLLHGYLVFVLQILVYAGAVVVLIIFVIMMLNIREPVVRLQRLYWKRALPGGVLSLVLLYLLWRPLQNIPDFPPSISDSFGTVERVGVEIFTRYAFPFEVLSLVLLIAIVGAVVLAKKSED</sequence>
<dbReference type="EMBL" id="JAHJDP010000104">
    <property type="protein sequence ID" value="MBU2692891.1"/>
    <property type="molecule type" value="Genomic_DNA"/>
</dbReference>
<feature type="transmembrane region" description="Helical" evidence="2">
    <location>
        <begin position="138"/>
        <end position="160"/>
    </location>
</feature>
<name>A0A948W8P3_UNCEI</name>
<feature type="transmembrane region" description="Helical" evidence="2">
    <location>
        <begin position="6"/>
        <end position="22"/>
    </location>
</feature>
<dbReference type="GO" id="GO:0008137">
    <property type="term" value="F:NADH dehydrogenase (ubiquinone) activity"/>
    <property type="evidence" value="ECO:0007669"/>
    <property type="project" value="UniProtKB-UniRule"/>
</dbReference>
<keyword evidence="2" id="KW-1133">Transmembrane helix</keyword>
<evidence type="ECO:0000313" key="3">
    <source>
        <dbReference type="EMBL" id="MBU2692891.1"/>
    </source>
</evidence>
<protein>
    <recommendedName>
        <fullName evidence="2">NADH-quinone oxidoreductase subunit J</fullName>
        <ecNumber evidence="2">7.1.1.-</ecNumber>
    </recommendedName>
</protein>
<comment type="caution">
    <text evidence="3">The sequence shown here is derived from an EMBL/GenBank/DDBJ whole genome shotgun (WGS) entry which is preliminary data.</text>
</comment>
<keyword evidence="2" id="KW-0812">Transmembrane</keyword>
<comment type="similarity">
    <text evidence="1 2">Belongs to the complex I subunit 6 family.</text>
</comment>
<organism evidence="3 4">
    <name type="scientific">Eiseniibacteriota bacterium</name>
    <dbReference type="NCBI Taxonomy" id="2212470"/>
    <lineage>
        <taxon>Bacteria</taxon>
        <taxon>Candidatus Eiseniibacteriota</taxon>
    </lineage>
</organism>
<dbReference type="InterPro" id="IPR001457">
    <property type="entry name" value="NADH_UbQ/plastoQ_OxRdtase_su6"/>
</dbReference>
<gene>
    <name evidence="3" type="ORF">KJ970_18380</name>
</gene>
<comment type="function">
    <text evidence="2">NDH-1 shuttles electrons from NADH, via FMN and iron-sulfur (Fe-S) centers, to quinones in the respiratory chain. Couples the redox reaction to proton translocation (for every two electrons transferred, four hydrogen ions are translocated across the cytoplasmic membrane), and thus conserves the redox energy in a proton gradient.</text>
</comment>
<keyword evidence="2" id="KW-0874">Quinone</keyword>
<accession>A0A948W8P3</accession>